<dbReference type="EC" id="2.4.-.-" evidence="10"/>
<evidence type="ECO:0000259" key="9">
    <source>
        <dbReference type="Pfam" id="PF13231"/>
    </source>
</evidence>
<name>A0ABT4W5F3_9RHOB</name>
<protein>
    <submittedName>
        <fullName evidence="10">Glycosyltransferase family 39 protein</fullName>
        <ecNumber evidence="10">2.4.-.-</ecNumber>
    </submittedName>
</protein>
<evidence type="ECO:0000256" key="8">
    <source>
        <dbReference type="SAM" id="Phobius"/>
    </source>
</evidence>
<keyword evidence="11" id="KW-1185">Reference proteome</keyword>
<sequence>MTKTPSSIAQNGFLRSLLIASVVIIALMRLIMVFRFEVNWDEFLNLSMIYDHQRGDLRELLQTGFIHLFRWLPYVSENEVDQIIAARLMMFFVVTMTTWFIFDTTRRLASVNAALFAVLAYWSFSFTLRHGLSLRTDPLALCCLMGAMWLTVSAVQFPKRIVLAGVLIGLAGFFTIKAIFYLPCLLMLAAVQLISQRSLRYFLVAATVAAITSLAVFGGLIWLHSLTFVDYASPLNFIERTTDVTLSGEKFGIFKHYSTRAFVENLVWIIPLSAGVITALHQLSQSSHRVLGFTTLALALPLATPLIYNQFYPYFFPFVLASAAVVSGNGFAHISRTTRPVIISALVLLTLLTGALSFIRSMHQTLDRQLLTLTVIHETFAPGAPYIDARTMVSSFPKHGPFMSTWGMTDYRAKNEPIMQDIVNQHSPRFVLKSGWQLDLEGLTPEQSQNKPIGLLGEDLATLRENYLPFWGPIYIPGKTLHPSSRSVSIIVDGTYRVNGGSVRFNGTNIVNYGETVDLLAGHHEIEILSGHSVSLIQDLPVPAKSPPSAPLFGRF</sequence>
<dbReference type="PANTHER" id="PTHR33908:SF11">
    <property type="entry name" value="MEMBRANE PROTEIN"/>
    <property type="match status" value="1"/>
</dbReference>
<keyword evidence="2" id="KW-1003">Cell membrane</keyword>
<evidence type="ECO:0000256" key="7">
    <source>
        <dbReference type="ARBA" id="ARBA00023136"/>
    </source>
</evidence>
<evidence type="ECO:0000313" key="11">
    <source>
        <dbReference type="Proteomes" id="UP001528040"/>
    </source>
</evidence>
<feature type="domain" description="Glycosyltransferase RgtA/B/C/D-like" evidence="9">
    <location>
        <begin position="83"/>
        <end position="222"/>
    </location>
</feature>
<dbReference type="Proteomes" id="UP001528040">
    <property type="component" value="Unassembled WGS sequence"/>
</dbReference>
<feature type="transmembrane region" description="Helical" evidence="8">
    <location>
        <begin position="314"/>
        <end position="334"/>
    </location>
</feature>
<keyword evidence="7 8" id="KW-0472">Membrane</keyword>
<evidence type="ECO:0000256" key="2">
    <source>
        <dbReference type="ARBA" id="ARBA00022475"/>
    </source>
</evidence>
<keyword evidence="3 10" id="KW-0328">Glycosyltransferase</keyword>
<gene>
    <name evidence="10" type="ORF">O2N63_16765</name>
</gene>
<dbReference type="RefSeq" id="WP_271055454.1">
    <property type="nucleotide sequence ID" value="NZ_JAQIIO010000015.1"/>
</dbReference>
<dbReference type="EMBL" id="JAQIIO010000015">
    <property type="protein sequence ID" value="MDA5095744.1"/>
    <property type="molecule type" value="Genomic_DNA"/>
</dbReference>
<keyword evidence="5 8" id="KW-0812">Transmembrane</keyword>
<organism evidence="10 11">
    <name type="scientific">Aliiroseovarius salicola</name>
    <dbReference type="NCBI Taxonomy" id="3009082"/>
    <lineage>
        <taxon>Bacteria</taxon>
        <taxon>Pseudomonadati</taxon>
        <taxon>Pseudomonadota</taxon>
        <taxon>Alphaproteobacteria</taxon>
        <taxon>Rhodobacterales</taxon>
        <taxon>Paracoccaceae</taxon>
        <taxon>Aliiroseovarius</taxon>
    </lineage>
</organism>
<evidence type="ECO:0000256" key="5">
    <source>
        <dbReference type="ARBA" id="ARBA00022692"/>
    </source>
</evidence>
<evidence type="ECO:0000256" key="6">
    <source>
        <dbReference type="ARBA" id="ARBA00022989"/>
    </source>
</evidence>
<feature type="transmembrane region" description="Helical" evidence="8">
    <location>
        <begin position="266"/>
        <end position="283"/>
    </location>
</feature>
<evidence type="ECO:0000256" key="4">
    <source>
        <dbReference type="ARBA" id="ARBA00022679"/>
    </source>
</evidence>
<feature type="transmembrane region" description="Helical" evidence="8">
    <location>
        <begin position="12"/>
        <end position="31"/>
    </location>
</feature>
<evidence type="ECO:0000313" key="10">
    <source>
        <dbReference type="EMBL" id="MDA5095744.1"/>
    </source>
</evidence>
<feature type="transmembrane region" description="Helical" evidence="8">
    <location>
        <begin position="108"/>
        <end position="127"/>
    </location>
</feature>
<keyword evidence="4 10" id="KW-0808">Transferase</keyword>
<dbReference type="InterPro" id="IPR038731">
    <property type="entry name" value="RgtA/B/C-like"/>
</dbReference>
<evidence type="ECO:0000256" key="1">
    <source>
        <dbReference type="ARBA" id="ARBA00004651"/>
    </source>
</evidence>
<reference evidence="10 11" key="1">
    <citation type="submission" date="2023-01" db="EMBL/GenBank/DDBJ databases">
        <authorList>
            <person name="Yoon J.-W."/>
        </authorList>
    </citation>
    <scope>NUCLEOTIDE SEQUENCE [LARGE SCALE GENOMIC DNA]</scope>
    <source>
        <strain evidence="10 11">KMU-50</strain>
    </source>
</reference>
<feature type="transmembrane region" description="Helical" evidence="8">
    <location>
        <begin position="201"/>
        <end position="223"/>
    </location>
</feature>
<keyword evidence="6 8" id="KW-1133">Transmembrane helix</keyword>
<dbReference type="Pfam" id="PF13231">
    <property type="entry name" value="PMT_2"/>
    <property type="match status" value="1"/>
</dbReference>
<feature type="transmembrane region" description="Helical" evidence="8">
    <location>
        <begin position="84"/>
        <end position="102"/>
    </location>
</feature>
<comment type="caution">
    <text evidence="10">The sequence shown here is derived from an EMBL/GenBank/DDBJ whole genome shotgun (WGS) entry which is preliminary data.</text>
</comment>
<dbReference type="InterPro" id="IPR050297">
    <property type="entry name" value="LipidA_mod_glycosyltrf_83"/>
</dbReference>
<dbReference type="PANTHER" id="PTHR33908">
    <property type="entry name" value="MANNOSYLTRANSFERASE YKCB-RELATED"/>
    <property type="match status" value="1"/>
</dbReference>
<evidence type="ECO:0000256" key="3">
    <source>
        <dbReference type="ARBA" id="ARBA00022676"/>
    </source>
</evidence>
<accession>A0ABT4W5F3</accession>
<feature type="transmembrane region" description="Helical" evidence="8">
    <location>
        <begin position="163"/>
        <end position="189"/>
    </location>
</feature>
<comment type="subcellular location">
    <subcellularLocation>
        <location evidence="1">Cell membrane</location>
        <topology evidence="1">Multi-pass membrane protein</topology>
    </subcellularLocation>
</comment>
<dbReference type="GO" id="GO:0016757">
    <property type="term" value="F:glycosyltransferase activity"/>
    <property type="evidence" value="ECO:0007669"/>
    <property type="project" value="UniProtKB-KW"/>
</dbReference>
<feature type="transmembrane region" description="Helical" evidence="8">
    <location>
        <begin position="290"/>
        <end position="308"/>
    </location>
</feature>
<feature type="transmembrane region" description="Helical" evidence="8">
    <location>
        <begin position="341"/>
        <end position="359"/>
    </location>
</feature>
<proteinExistence type="predicted"/>